<gene>
    <name evidence="4" type="primary">LOC111025893</name>
</gene>
<feature type="signal peptide" evidence="2">
    <location>
        <begin position="1"/>
        <end position="26"/>
    </location>
</feature>
<dbReference type="RefSeq" id="XP_022159494.1">
    <property type="nucleotide sequence ID" value="XM_022303802.1"/>
</dbReference>
<evidence type="ECO:0000313" key="3">
    <source>
        <dbReference type="Proteomes" id="UP000504603"/>
    </source>
</evidence>
<keyword evidence="2" id="KW-0732">Signal</keyword>
<dbReference type="Pfam" id="PF02089">
    <property type="entry name" value="Palm_thioest"/>
    <property type="match status" value="1"/>
</dbReference>
<dbReference type="GeneID" id="111025893"/>
<evidence type="ECO:0000256" key="1">
    <source>
        <dbReference type="ARBA" id="ARBA00022801"/>
    </source>
</evidence>
<proteinExistence type="predicted"/>
<dbReference type="GO" id="GO:0016790">
    <property type="term" value="F:thiolester hydrolase activity"/>
    <property type="evidence" value="ECO:0007669"/>
    <property type="project" value="TreeGrafter"/>
</dbReference>
<dbReference type="PANTHER" id="PTHR11247:SF8">
    <property type="entry name" value="PALMITOYL-PROTEIN THIOESTERASE 1"/>
    <property type="match status" value="1"/>
</dbReference>
<protein>
    <submittedName>
        <fullName evidence="4">Palmitoyl-protein thioesterase 1-like isoform X2</fullName>
    </submittedName>
</protein>
<keyword evidence="1" id="KW-0378">Hydrolase</keyword>
<sequence>MAFGSFSIFFSLALVFVIITCPTSHSIPFILLHGLNDQCSNEGVRDFTEYLTATSGAEGHCLEIGNGEMDSWFMPLEDQIQIICDKVKTMEQLRKGYNIVAMSQGNLVGRGVVEFCEGGPPVKNFISIAGPHAGVASIPQCGSAFFCLVVDEMIKSVVYTDAVQNLLAPATYLKLPNFENDTILIPKETSWFGFYPDGNFDVVLPPQQTKLYMEDWIGLRSLAESGRVKFIKVEGEHLRMSTSDIRRYVVPYLQHQPLKVLWWRPQKTQQRTSNLLQSN</sequence>
<dbReference type="PANTHER" id="PTHR11247">
    <property type="entry name" value="PALMITOYL-PROTEIN THIOESTERASE/DOLICHYLDIPHOSPHATASE 1"/>
    <property type="match status" value="1"/>
</dbReference>
<dbReference type="Proteomes" id="UP000504603">
    <property type="component" value="Unplaced"/>
</dbReference>
<dbReference type="SUPFAM" id="SSF53474">
    <property type="entry name" value="alpha/beta-Hydrolases"/>
    <property type="match status" value="1"/>
</dbReference>
<dbReference type="Gene3D" id="3.40.50.1820">
    <property type="entry name" value="alpha/beta hydrolase"/>
    <property type="match status" value="2"/>
</dbReference>
<evidence type="ECO:0000313" key="4">
    <source>
        <dbReference type="RefSeq" id="XP_022159494.1"/>
    </source>
</evidence>
<keyword evidence="3" id="KW-1185">Reference proteome</keyword>
<name>A0A6J1E2J1_MOMCH</name>
<dbReference type="AlphaFoldDB" id="A0A6J1E2J1"/>
<accession>A0A6J1E2J1</accession>
<reference evidence="4" key="1">
    <citation type="submission" date="2025-08" db="UniProtKB">
        <authorList>
            <consortium name="RefSeq"/>
        </authorList>
    </citation>
    <scope>IDENTIFICATION</scope>
    <source>
        <strain evidence="4">OHB3-1</strain>
    </source>
</reference>
<dbReference type="InterPro" id="IPR029058">
    <property type="entry name" value="AB_hydrolase_fold"/>
</dbReference>
<organism evidence="3 4">
    <name type="scientific">Momordica charantia</name>
    <name type="common">Bitter gourd</name>
    <name type="synonym">Balsam pear</name>
    <dbReference type="NCBI Taxonomy" id="3673"/>
    <lineage>
        <taxon>Eukaryota</taxon>
        <taxon>Viridiplantae</taxon>
        <taxon>Streptophyta</taxon>
        <taxon>Embryophyta</taxon>
        <taxon>Tracheophyta</taxon>
        <taxon>Spermatophyta</taxon>
        <taxon>Magnoliopsida</taxon>
        <taxon>eudicotyledons</taxon>
        <taxon>Gunneridae</taxon>
        <taxon>Pentapetalae</taxon>
        <taxon>rosids</taxon>
        <taxon>fabids</taxon>
        <taxon>Cucurbitales</taxon>
        <taxon>Cucurbitaceae</taxon>
        <taxon>Momordiceae</taxon>
        <taxon>Momordica</taxon>
    </lineage>
</organism>
<evidence type="ECO:0000256" key="2">
    <source>
        <dbReference type="SAM" id="SignalP"/>
    </source>
</evidence>
<feature type="chain" id="PRO_5026677878" evidence="2">
    <location>
        <begin position="27"/>
        <end position="279"/>
    </location>
</feature>